<gene>
    <name evidence="1" type="ORF">ACFQRF_23240</name>
</gene>
<dbReference type="SUPFAM" id="SSF102462">
    <property type="entry name" value="Peptidyl-tRNA hydrolase II"/>
    <property type="match status" value="1"/>
</dbReference>
<dbReference type="RefSeq" id="WP_379873296.1">
    <property type="nucleotide sequence ID" value="NZ_JBHTBH010000013.1"/>
</dbReference>
<dbReference type="Pfam" id="PF09391">
    <property type="entry name" value="DUF2000"/>
    <property type="match status" value="1"/>
</dbReference>
<proteinExistence type="predicted"/>
<dbReference type="InterPro" id="IPR023476">
    <property type="entry name" value="Pep_tRNA_hydro_II_dom_sf"/>
</dbReference>
<accession>A0ABW2KMR1</accession>
<evidence type="ECO:0000313" key="2">
    <source>
        <dbReference type="Proteomes" id="UP001596540"/>
    </source>
</evidence>
<comment type="caution">
    <text evidence="1">The sequence shown here is derived from an EMBL/GenBank/DDBJ whole genome shotgun (WGS) entry which is preliminary data.</text>
</comment>
<dbReference type="Proteomes" id="UP001596540">
    <property type="component" value="Unassembled WGS sequence"/>
</dbReference>
<dbReference type="Gene3D" id="3.40.1490.10">
    <property type="entry name" value="Bit1"/>
    <property type="match status" value="1"/>
</dbReference>
<evidence type="ECO:0000313" key="1">
    <source>
        <dbReference type="EMBL" id="MFC7330650.1"/>
    </source>
</evidence>
<dbReference type="EMBL" id="JBHTBH010000013">
    <property type="protein sequence ID" value="MFC7330650.1"/>
    <property type="molecule type" value="Genomic_DNA"/>
</dbReference>
<reference evidence="2" key="1">
    <citation type="journal article" date="2019" name="Int. J. Syst. Evol. Microbiol.">
        <title>The Global Catalogue of Microorganisms (GCM) 10K type strain sequencing project: providing services to taxonomists for standard genome sequencing and annotation.</title>
        <authorList>
            <consortium name="The Broad Institute Genomics Platform"/>
            <consortium name="The Broad Institute Genome Sequencing Center for Infectious Disease"/>
            <person name="Wu L."/>
            <person name="Ma J."/>
        </authorList>
    </citation>
    <scope>NUCLEOTIDE SEQUENCE [LARGE SCALE GENOMIC DNA]</scope>
    <source>
        <strain evidence="2">CGMCC 4.7382</strain>
    </source>
</reference>
<keyword evidence="2" id="KW-1185">Reference proteome</keyword>
<sequence length="167" mass="17148">MTDQLTRPAPFRLDPADITLDVSTRGARVKWVMVIDDALAPGIAANAAGCLAAAVGGRVPGILGPDGTDAAGGDHPGLPWTGCSILGADGATLRRIREKALGKDGILLVDMPRAAQVSRVYQGYLETLAATDPADMEYNGISLLGPRNKIDKIVGRLPLLGAAPAGA</sequence>
<dbReference type="InterPro" id="IPR018988">
    <property type="entry name" value="DUF2000"/>
</dbReference>
<protein>
    <submittedName>
        <fullName evidence="1">DUF2000 domain-containing protein</fullName>
    </submittedName>
</protein>
<organism evidence="1 2">
    <name type="scientific">Marinactinospora rubrisoli</name>
    <dbReference type="NCBI Taxonomy" id="2715399"/>
    <lineage>
        <taxon>Bacteria</taxon>
        <taxon>Bacillati</taxon>
        <taxon>Actinomycetota</taxon>
        <taxon>Actinomycetes</taxon>
        <taxon>Streptosporangiales</taxon>
        <taxon>Nocardiopsidaceae</taxon>
        <taxon>Marinactinospora</taxon>
    </lineage>
</organism>
<name>A0ABW2KMR1_9ACTN</name>